<dbReference type="InterPro" id="IPR000515">
    <property type="entry name" value="MetI-like"/>
</dbReference>
<evidence type="ECO:0000256" key="3">
    <source>
        <dbReference type="ARBA" id="ARBA00022692"/>
    </source>
</evidence>
<dbReference type="PROSITE" id="PS50928">
    <property type="entry name" value="ABC_TM1"/>
    <property type="match status" value="1"/>
</dbReference>
<dbReference type="Pfam" id="PF00528">
    <property type="entry name" value="BPD_transp_1"/>
    <property type="match status" value="1"/>
</dbReference>
<accession>A0A0U5BNT1</accession>
<evidence type="ECO:0000313" key="9">
    <source>
        <dbReference type="EMBL" id="BAU31926.1"/>
    </source>
</evidence>
<keyword evidence="4 6" id="KW-1133">Transmembrane helix</keyword>
<dbReference type="GO" id="GO:0055085">
    <property type="term" value="P:transmembrane transport"/>
    <property type="evidence" value="ECO:0007669"/>
    <property type="project" value="InterPro"/>
</dbReference>
<evidence type="ECO:0000259" key="8">
    <source>
        <dbReference type="PROSITE" id="PS50928"/>
    </source>
</evidence>
<feature type="transmembrane region" description="Helical" evidence="6">
    <location>
        <begin position="191"/>
        <end position="211"/>
    </location>
</feature>
<evidence type="ECO:0000256" key="1">
    <source>
        <dbReference type="ARBA" id="ARBA00004141"/>
    </source>
</evidence>
<evidence type="ECO:0000256" key="4">
    <source>
        <dbReference type="ARBA" id="ARBA00022989"/>
    </source>
</evidence>
<feature type="transmembrane region" description="Helical" evidence="6">
    <location>
        <begin position="135"/>
        <end position="152"/>
    </location>
</feature>
<dbReference type="KEGG" id="malk:MalAC0309_1065"/>
<feature type="transmembrane region" description="Helical" evidence="6">
    <location>
        <begin position="158"/>
        <end position="179"/>
    </location>
</feature>
<dbReference type="OrthoDB" id="5244012at2"/>
<keyword evidence="2 6" id="KW-0813">Transport</keyword>
<evidence type="ECO:0000256" key="6">
    <source>
        <dbReference type="RuleBase" id="RU363032"/>
    </source>
</evidence>
<reference evidence="10" key="1">
    <citation type="submission" date="2015-12" db="EMBL/GenBank/DDBJ databases">
        <authorList>
            <person name="Shamseldin A."/>
            <person name="Moawad H."/>
            <person name="Abd El-Rahim W.M."/>
            <person name="Sadowsky M.J."/>
        </authorList>
    </citation>
    <scope>NUCLEOTIDE SEQUENCE [LARGE SCALE GENOMIC DNA]</scope>
    <source>
        <strain evidence="10">JAM AC0309</strain>
    </source>
</reference>
<comment type="subcellular location">
    <subcellularLocation>
        <location evidence="6">Cell membrane</location>
        <topology evidence="6">Multi-pass membrane protein</topology>
    </subcellularLocation>
    <subcellularLocation>
        <location evidence="1">Membrane</location>
        <topology evidence="1">Multi-pass membrane protein</topology>
    </subcellularLocation>
</comment>
<feature type="transmembrane region" description="Helical" evidence="6">
    <location>
        <begin position="71"/>
        <end position="88"/>
    </location>
</feature>
<sequence>MNLFADAFAWILNPGNWEGRNSIPQFIGEHLWYTALAMILASAIAIPLGWYIGHTGRGRDIAVATTGAARALPSFGLLFLFVMIGGVANRDSSVVIVLALLAIPPILAGAYAGFEAIDRRVIDAARSMGMTERQIVARIEIPLGLPLLWGGLRNAVLQVVATVVLVGFVRNATLGYPIVQGIQINRFDQMLGASILIIVLALLLDAIFALLERYATPAGVRVGRNRDHRTSSTRRRAAGGATPASTEKEKSV</sequence>
<dbReference type="Gene3D" id="1.10.3720.10">
    <property type="entry name" value="MetI-like"/>
    <property type="match status" value="1"/>
</dbReference>
<dbReference type="AlphaFoldDB" id="A0A0U5BNT1"/>
<evidence type="ECO:0000256" key="2">
    <source>
        <dbReference type="ARBA" id="ARBA00022448"/>
    </source>
</evidence>
<feature type="transmembrane region" description="Helical" evidence="6">
    <location>
        <begin position="94"/>
        <end position="114"/>
    </location>
</feature>
<feature type="region of interest" description="Disordered" evidence="7">
    <location>
        <begin position="223"/>
        <end position="252"/>
    </location>
</feature>
<name>A0A0U5BNT1_9MICO</name>
<dbReference type="RefSeq" id="WP_096421086.1">
    <property type="nucleotide sequence ID" value="NZ_AP017315.1"/>
</dbReference>
<gene>
    <name evidence="9" type="ORF">MalAC0309_1065</name>
</gene>
<evidence type="ECO:0000256" key="7">
    <source>
        <dbReference type="SAM" id="MobiDB-lite"/>
    </source>
</evidence>
<dbReference type="PANTHER" id="PTHR30177:SF33">
    <property type="entry name" value="POSSIBLE OSMOPROTECTANT (GLYCINE BETAINE_CARNITINE_CHOLINE_L-PROLINE) TRANSPORT INTEGRAL MEMBRANE PROTEIN ABC TRANSPORTER PROZ"/>
    <property type="match status" value="1"/>
</dbReference>
<organism evidence="9 10">
    <name type="scientific">Microcella alkaliphila</name>
    <dbReference type="NCBI Taxonomy" id="279828"/>
    <lineage>
        <taxon>Bacteria</taxon>
        <taxon>Bacillati</taxon>
        <taxon>Actinomycetota</taxon>
        <taxon>Actinomycetes</taxon>
        <taxon>Micrococcales</taxon>
        <taxon>Microbacteriaceae</taxon>
        <taxon>Microcella</taxon>
    </lineage>
</organism>
<dbReference type="PANTHER" id="PTHR30177">
    <property type="entry name" value="GLYCINE BETAINE/L-PROLINE TRANSPORT SYSTEM PERMEASE PROTEIN PROW"/>
    <property type="match status" value="1"/>
</dbReference>
<dbReference type="EMBL" id="AP017315">
    <property type="protein sequence ID" value="BAU31926.1"/>
    <property type="molecule type" value="Genomic_DNA"/>
</dbReference>
<dbReference type="CDD" id="cd06261">
    <property type="entry name" value="TM_PBP2"/>
    <property type="match status" value="1"/>
</dbReference>
<proteinExistence type="inferred from homology"/>
<keyword evidence="5 6" id="KW-0472">Membrane</keyword>
<keyword evidence="3 6" id="KW-0812">Transmembrane</keyword>
<reference evidence="9 10" key="2">
    <citation type="submission" date="2016-01" db="EMBL/GenBank/DDBJ databases">
        <title>Microcella alkaliphila JAM AC0309 whole genome shotgun sequence.</title>
        <authorList>
            <person name="Kurata A."/>
            <person name="Hirose Y."/>
            <person name="Kishimoto N."/>
            <person name="Kobayashi T."/>
        </authorList>
    </citation>
    <scope>NUCLEOTIDE SEQUENCE [LARGE SCALE GENOMIC DNA]</scope>
    <source>
        <strain evidence="9 10">JAM AC0309</strain>
    </source>
</reference>
<dbReference type="InterPro" id="IPR035906">
    <property type="entry name" value="MetI-like_sf"/>
</dbReference>
<dbReference type="Proteomes" id="UP000218965">
    <property type="component" value="Chromosome"/>
</dbReference>
<protein>
    <recommendedName>
        <fullName evidence="8">ABC transmembrane type-1 domain-containing protein</fullName>
    </recommendedName>
</protein>
<feature type="transmembrane region" description="Helical" evidence="6">
    <location>
        <begin position="31"/>
        <end position="51"/>
    </location>
</feature>
<dbReference type="GO" id="GO:0031460">
    <property type="term" value="P:glycine betaine transport"/>
    <property type="evidence" value="ECO:0007669"/>
    <property type="project" value="TreeGrafter"/>
</dbReference>
<dbReference type="GO" id="GO:0005886">
    <property type="term" value="C:plasma membrane"/>
    <property type="evidence" value="ECO:0007669"/>
    <property type="project" value="UniProtKB-SubCell"/>
</dbReference>
<dbReference type="SUPFAM" id="SSF161098">
    <property type="entry name" value="MetI-like"/>
    <property type="match status" value="1"/>
</dbReference>
<evidence type="ECO:0000256" key="5">
    <source>
        <dbReference type="ARBA" id="ARBA00023136"/>
    </source>
</evidence>
<feature type="domain" description="ABC transmembrane type-1" evidence="8">
    <location>
        <begin position="27"/>
        <end position="208"/>
    </location>
</feature>
<comment type="similarity">
    <text evidence="6">Belongs to the binding-protein-dependent transport system permease family.</text>
</comment>
<evidence type="ECO:0000313" key="10">
    <source>
        <dbReference type="Proteomes" id="UP000218965"/>
    </source>
</evidence>
<dbReference type="InterPro" id="IPR051204">
    <property type="entry name" value="ABC_transp_perm/SBD"/>
</dbReference>